<feature type="compositionally biased region" description="Basic and acidic residues" evidence="1">
    <location>
        <begin position="148"/>
        <end position="158"/>
    </location>
</feature>
<proteinExistence type="predicted"/>
<evidence type="ECO:0000256" key="1">
    <source>
        <dbReference type="SAM" id="MobiDB-lite"/>
    </source>
</evidence>
<gene>
    <name evidence="2" type="ORF">DDQ50_09860</name>
</gene>
<protein>
    <submittedName>
        <fullName evidence="2">DUF4188 domain-containing protein</fullName>
    </submittedName>
</protein>
<organism evidence="2 3">
    <name type="scientific">Amnibacterium flavum</name>
    <dbReference type="NCBI Taxonomy" id="2173173"/>
    <lineage>
        <taxon>Bacteria</taxon>
        <taxon>Bacillati</taxon>
        <taxon>Actinomycetota</taxon>
        <taxon>Actinomycetes</taxon>
        <taxon>Micrococcales</taxon>
        <taxon>Microbacteriaceae</taxon>
        <taxon>Amnibacterium</taxon>
    </lineage>
</organism>
<dbReference type="Proteomes" id="UP000244893">
    <property type="component" value="Unassembled WGS sequence"/>
</dbReference>
<reference evidence="2 3" key="1">
    <citation type="submission" date="2018-05" db="EMBL/GenBank/DDBJ databases">
        <title>Amnibacterium sp. M8JJ-5, whole genome shotgun sequence.</title>
        <authorList>
            <person name="Tuo L."/>
        </authorList>
    </citation>
    <scope>NUCLEOTIDE SEQUENCE [LARGE SCALE GENOMIC DNA]</scope>
    <source>
        <strain evidence="2 3">M8JJ-5</strain>
    </source>
</reference>
<feature type="region of interest" description="Disordered" evidence="1">
    <location>
        <begin position="146"/>
        <end position="168"/>
    </location>
</feature>
<sequence>MSRVIPGRMSHQYSGELVVFLIGMRVSKPWRPDLWLPAFMAMPRMLRELFTDRESGLIGARFTVGAGGPVVIQYWSSLEKLYAYASNRDAEHRPAWTAFNKRARKAPGAVGIWHETYSVAGAESMYVGMPVSGLALATESVEVNGRNDAARDRMRDGAARSAVPSPTD</sequence>
<dbReference type="OrthoDB" id="7566033at2"/>
<evidence type="ECO:0000313" key="2">
    <source>
        <dbReference type="EMBL" id="PVZ94050.1"/>
    </source>
</evidence>
<dbReference type="InterPro" id="IPR025444">
    <property type="entry name" value="Monooxy_af470"/>
</dbReference>
<dbReference type="RefSeq" id="WP_116756564.1">
    <property type="nucleotide sequence ID" value="NZ_JBHUEX010000001.1"/>
</dbReference>
<accession>A0A2V1HSW4</accession>
<name>A0A2V1HSW4_9MICO</name>
<evidence type="ECO:0000313" key="3">
    <source>
        <dbReference type="Proteomes" id="UP000244893"/>
    </source>
</evidence>
<keyword evidence="3" id="KW-1185">Reference proteome</keyword>
<dbReference type="AlphaFoldDB" id="A0A2V1HSW4"/>
<comment type="caution">
    <text evidence="2">The sequence shown here is derived from an EMBL/GenBank/DDBJ whole genome shotgun (WGS) entry which is preliminary data.</text>
</comment>
<dbReference type="EMBL" id="QEOP01000002">
    <property type="protein sequence ID" value="PVZ94050.1"/>
    <property type="molecule type" value="Genomic_DNA"/>
</dbReference>
<dbReference type="Pfam" id="PF13826">
    <property type="entry name" value="Monooxy_af470-like"/>
    <property type="match status" value="1"/>
</dbReference>